<sequence length="98" mass="11015">MREAWMRTRPKKAVVDFEEPTRKKRPASPSETPLARGGFFIQAAETPPAPLLSTTIDGSKTELDRPFSIRAKEDHLPDMTQSLGKSFETSETKPKRNS</sequence>
<organism evidence="1 2">
    <name type="scientific">Hyalomma asiaticum</name>
    <name type="common">Tick</name>
    <dbReference type="NCBI Taxonomy" id="266040"/>
    <lineage>
        <taxon>Eukaryota</taxon>
        <taxon>Metazoa</taxon>
        <taxon>Ecdysozoa</taxon>
        <taxon>Arthropoda</taxon>
        <taxon>Chelicerata</taxon>
        <taxon>Arachnida</taxon>
        <taxon>Acari</taxon>
        <taxon>Parasitiformes</taxon>
        <taxon>Ixodida</taxon>
        <taxon>Ixodoidea</taxon>
        <taxon>Ixodidae</taxon>
        <taxon>Hyalomminae</taxon>
        <taxon>Hyalomma</taxon>
    </lineage>
</organism>
<dbReference type="Proteomes" id="UP000821845">
    <property type="component" value="Chromosome 2"/>
</dbReference>
<comment type="caution">
    <text evidence="1">The sequence shown here is derived from an EMBL/GenBank/DDBJ whole genome shotgun (WGS) entry which is preliminary data.</text>
</comment>
<dbReference type="EMBL" id="CM023482">
    <property type="protein sequence ID" value="KAH6938968.1"/>
    <property type="molecule type" value="Genomic_DNA"/>
</dbReference>
<keyword evidence="2" id="KW-1185">Reference proteome</keyword>
<evidence type="ECO:0000313" key="2">
    <source>
        <dbReference type="Proteomes" id="UP000821845"/>
    </source>
</evidence>
<gene>
    <name evidence="1" type="ORF">HPB50_015329</name>
</gene>
<accession>A0ACB7SVS2</accession>
<protein>
    <submittedName>
        <fullName evidence="1">Uncharacterized protein</fullName>
    </submittedName>
</protein>
<name>A0ACB7SVS2_HYAAI</name>
<proteinExistence type="predicted"/>
<reference evidence="1" key="1">
    <citation type="submission" date="2020-05" db="EMBL/GenBank/DDBJ databases">
        <title>Large-scale comparative analyses of tick genomes elucidate their genetic diversity and vector capacities.</title>
        <authorList>
            <person name="Jia N."/>
            <person name="Wang J."/>
            <person name="Shi W."/>
            <person name="Du L."/>
            <person name="Sun Y."/>
            <person name="Zhan W."/>
            <person name="Jiang J."/>
            <person name="Wang Q."/>
            <person name="Zhang B."/>
            <person name="Ji P."/>
            <person name="Sakyi L.B."/>
            <person name="Cui X."/>
            <person name="Yuan T."/>
            <person name="Jiang B."/>
            <person name="Yang W."/>
            <person name="Lam T.T.-Y."/>
            <person name="Chang Q."/>
            <person name="Ding S."/>
            <person name="Wang X."/>
            <person name="Zhu J."/>
            <person name="Ruan X."/>
            <person name="Zhao L."/>
            <person name="Wei J."/>
            <person name="Que T."/>
            <person name="Du C."/>
            <person name="Cheng J."/>
            <person name="Dai P."/>
            <person name="Han X."/>
            <person name="Huang E."/>
            <person name="Gao Y."/>
            <person name="Liu J."/>
            <person name="Shao H."/>
            <person name="Ye R."/>
            <person name="Li L."/>
            <person name="Wei W."/>
            <person name="Wang X."/>
            <person name="Wang C."/>
            <person name="Yang T."/>
            <person name="Huo Q."/>
            <person name="Li W."/>
            <person name="Guo W."/>
            <person name="Chen H."/>
            <person name="Zhou L."/>
            <person name="Ni X."/>
            <person name="Tian J."/>
            <person name="Zhou Y."/>
            <person name="Sheng Y."/>
            <person name="Liu T."/>
            <person name="Pan Y."/>
            <person name="Xia L."/>
            <person name="Li J."/>
            <person name="Zhao F."/>
            <person name="Cao W."/>
        </authorList>
    </citation>
    <scope>NUCLEOTIDE SEQUENCE</scope>
    <source>
        <strain evidence="1">Hyas-2018</strain>
    </source>
</reference>
<evidence type="ECO:0000313" key="1">
    <source>
        <dbReference type="EMBL" id="KAH6938968.1"/>
    </source>
</evidence>